<name>A0A8T0HX21_CERPU</name>
<comment type="caution">
    <text evidence="1">The sequence shown here is derived from an EMBL/GenBank/DDBJ whole genome shotgun (WGS) entry which is preliminary data.</text>
</comment>
<dbReference type="AlphaFoldDB" id="A0A8T0HX21"/>
<dbReference type="Proteomes" id="UP000822688">
    <property type="component" value="Chromosome V"/>
</dbReference>
<evidence type="ECO:0000313" key="1">
    <source>
        <dbReference type="EMBL" id="KAG0575221.1"/>
    </source>
</evidence>
<dbReference type="EMBL" id="CM026426">
    <property type="protein sequence ID" value="KAG0575221.1"/>
    <property type="molecule type" value="Genomic_DNA"/>
</dbReference>
<accession>A0A8T0HX21</accession>
<organism evidence="1 2">
    <name type="scientific">Ceratodon purpureus</name>
    <name type="common">Fire moss</name>
    <name type="synonym">Dicranum purpureum</name>
    <dbReference type="NCBI Taxonomy" id="3225"/>
    <lineage>
        <taxon>Eukaryota</taxon>
        <taxon>Viridiplantae</taxon>
        <taxon>Streptophyta</taxon>
        <taxon>Embryophyta</taxon>
        <taxon>Bryophyta</taxon>
        <taxon>Bryophytina</taxon>
        <taxon>Bryopsida</taxon>
        <taxon>Dicranidae</taxon>
        <taxon>Pseudoditrichales</taxon>
        <taxon>Ditrichaceae</taxon>
        <taxon>Ceratodon</taxon>
    </lineage>
</organism>
<sequence>MLIRSLNPLPDSHRGAAHKPCHPLLSWLSVAGSEDVPPPSVTPTAFRLGLTIFHCNGAEGDHNNGKTSGKYMKLSNMIGMVHSQKLDKSFDLQTMKCENSFLNSAE</sequence>
<gene>
    <name evidence="1" type="ORF">KC19_VG328000</name>
</gene>
<evidence type="ECO:0000313" key="2">
    <source>
        <dbReference type="Proteomes" id="UP000822688"/>
    </source>
</evidence>
<protein>
    <submittedName>
        <fullName evidence="1">Uncharacterized protein</fullName>
    </submittedName>
</protein>
<keyword evidence="2" id="KW-1185">Reference proteome</keyword>
<proteinExistence type="predicted"/>
<reference evidence="1" key="1">
    <citation type="submission" date="2020-06" db="EMBL/GenBank/DDBJ databases">
        <title>WGS assembly of Ceratodon purpureus strain R40.</title>
        <authorList>
            <person name="Carey S.B."/>
            <person name="Jenkins J."/>
            <person name="Shu S."/>
            <person name="Lovell J.T."/>
            <person name="Sreedasyam A."/>
            <person name="Maumus F."/>
            <person name="Tiley G.P."/>
            <person name="Fernandez-Pozo N."/>
            <person name="Barry K."/>
            <person name="Chen C."/>
            <person name="Wang M."/>
            <person name="Lipzen A."/>
            <person name="Daum C."/>
            <person name="Saski C.A."/>
            <person name="Payton A.C."/>
            <person name="Mcbreen J.C."/>
            <person name="Conrad R.E."/>
            <person name="Kollar L.M."/>
            <person name="Olsson S."/>
            <person name="Huttunen S."/>
            <person name="Landis J.B."/>
            <person name="Wickett N.J."/>
            <person name="Johnson M.G."/>
            <person name="Rensing S.A."/>
            <person name="Grimwood J."/>
            <person name="Schmutz J."/>
            <person name="Mcdaniel S.F."/>
        </authorList>
    </citation>
    <scope>NUCLEOTIDE SEQUENCE</scope>
    <source>
        <strain evidence="1">R40</strain>
    </source>
</reference>